<dbReference type="EMBL" id="BKAG01000004">
    <property type="protein sequence ID" value="GEP41676.1"/>
    <property type="molecule type" value="Genomic_DNA"/>
</dbReference>
<organism evidence="3 4">
    <name type="scientific">Brevifollis gellanilyticus</name>
    <dbReference type="NCBI Taxonomy" id="748831"/>
    <lineage>
        <taxon>Bacteria</taxon>
        <taxon>Pseudomonadati</taxon>
        <taxon>Verrucomicrobiota</taxon>
        <taxon>Verrucomicrobiia</taxon>
        <taxon>Verrucomicrobiales</taxon>
        <taxon>Verrucomicrobiaceae</taxon>
    </lineage>
</organism>
<evidence type="ECO:0000256" key="1">
    <source>
        <dbReference type="ARBA" id="ARBA00023002"/>
    </source>
</evidence>
<dbReference type="InterPro" id="IPR036188">
    <property type="entry name" value="FAD/NAD-bd_sf"/>
</dbReference>
<dbReference type="OrthoDB" id="103324at2"/>
<dbReference type="PANTHER" id="PTHR43747:SF5">
    <property type="entry name" value="FAD-BINDING DOMAIN-CONTAINING PROTEIN"/>
    <property type="match status" value="1"/>
</dbReference>
<feature type="compositionally biased region" description="Pro residues" evidence="2">
    <location>
        <begin position="510"/>
        <end position="526"/>
    </location>
</feature>
<reference evidence="3 4" key="1">
    <citation type="submission" date="2019-07" db="EMBL/GenBank/DDBJ databases">
        <title>Whole genome shotgun sequence of Brevifollis gellanilyticus NBRC 108608.</title>
        <authorList>
            <person name="Hosoyama A."/>
            <person name="Uohara A."/>
            <person name="Ohji S."/>
            <person name="Ichikawa N."/>
        </authorList>
    </citation>
    <scope>NUCLEOTIDE SEQUENCE [LARGE SCALE GENOMIC DNA]</scope>
    <source>
        <strain evidence="3 4">NBRC 108608</strain>
    </source>
</reference>
<dbReference type="AlphaFoldDB" id="A0A512M4K5"/>
<protein>
    <submittedName>
        <fullName evidence="3">Halogenase</fullName>
    </submittedName>
</protein>
<proteinExistence type="predicted"/>
<dbReference type="Proteomes" id="UP000321577">
    <property type="component" value="Unassembled WGS sequence"/>
</dbReference>
<dbReference type="Gene3D" id="3.50.50.60">
    <property type="entry name" value="FAD/NAD(P)-binding domain"/>
    <property type="match status" value="1"/>
</dbReference>
<dbReference type="Pfam" id="PF12831">
    <property type="entry name" value="FAD_oxidored"/>
    <property type="match status" value="1"/>
</dbReference>
<dbReference type="GO" id="GO:0016491">
    <property type="term" value="F:oxidoreductase activity"/>
    <property type="evidence" value="ECO:0007669"/>
    <property type="project" value="UniProtKB-KW"/>
</dbReference>
<keyword evidence="4" id="KW-1185">Reference proteome</keyword>
<sequence length="534" mass="60458">MDNTLLSDGDNAYDVVVIGGALSGAATATLLLRHNPGIRVLIVEKAEKLGRRVGEATVEVSAFFMTRVLGMTQYLNENQIMKQGLRFWFKNDEVQGVADASELGPKYLARIASFQLDRSTFDEEVLRRACLAGAQLIRPATVANVKLNSGGEQTLDVKQGDQTYRVRSRWIVDASGMAALLARKNGWWVSNTEHPTAACWSRWKGIKDWDGRELAQKYPEWSKTVYGLRNTATNHIIGDGWWSWWIPLKGGDVSVGFVLDQRLVDFPSDGRKLGERLKDFLMKHPVAREMIADAEYDEEDMHWRRNLAYYSTTFAGDGFVLVGDAAAFMDPFYSPGMDWISFTTSSAVNLITEQRMGKPMVERVVKYNRDFSVCHSRWFAALYKDKYEYMGEFDLMSLAFRLDLSLYYWGVVEGPYNRGETALFAPPFSPPSGKFFAWLMSSYNSRFAAIARHRRATGMLGKKNRMQRCLIPGFTLKRSDTLRIFPMLAEWLKLEITEGWRSWGAQPEYPTKPQPQPVAEPMPAPAPAVSMEAS</sequence>
<dbReference type="SUPFAM" id="SSF51905">
    <property type="entry name" value="FAD/NAD(P)-binding domain"/>
    <property type="match status" value="1"/>
</dbReference>
<accession>A0A512M4K5</accession>
<dbReference type="RefSeq" id="WP_146849131.1">
    <property type="nucleotide sequence ID" value="NZ_BKAG01000004.1"/>
</dbReference>
<gene>
    <name evidence="3" type="ORF">BGE01nite_09670</name>
</gene>
<evidence type="ECO:0000313" key="4">
    <source>
        <dbReference type="Proteomes" id="UP000321577"/>
    </source>
</evidence>
<comment type="caution">
    <text evidence="3">The sequence shown here is derived from an EMBL/GenBank/DDBJ whole genome shotgun (WGS) entry which is preliminary data.</text>
</comment>
<dbReference type="InterPro" id="IPR050816">
    <property type="entry name" value="Flavin-dep_Halogenase_NPB"/>
</dbReference>
<keyword evidence="1" id="KW-0560">Oxidoreductase</keyword>
<evidence type="ECO:0000313" key="3">
    <source>
        <dbReference type="EMBL" id="GEP41676.1"/>
    </source>
</evidence>
<dbReference type="PANTHER" id="PTHR43747">
    <property type="entry name" value="FAD-BINDING PROTEIN"/>
    <property type="match status" value="1"/>
</dbReference>
<feature type="region of interest" description="Disordered" evidence="2">
    <location>
        <begin position="505"/>
        <end position="534"/>
    </location>
</feature>
<evidence type="ECO:0000256" key="2">
    <source>
        <dbReference type="SAM" id="MobiDB-lite"/>
    </source>
</evidence>
<name>A0A512M4K5_9BACT</name>